<organism evidence="2 3">
    <name type="scientific">Chaetomium fimeti</name>
    <dbReference type="NCBI Taxonomy" id="1854472"/>
    <lineage>
        <taxon>Eukaryota</taxon>
        <taxon>Fungi</taxon>
        <taxon>Dikarya</taxon>
        <taxon>Ascomycota</taxon>
        <taxon>Pezizomycotina</taxon>
        <taxon>Sordariomycetes</taxon>
        <taxon>Sordariomycetidae</taxon>
        <taxon>Sordariales</taxon>
        <taxon>Chaetomiaceae</taxon>
        <taxon>Chaetomium</taxon>
    </lineage>
</organism>
<feature type="region of interest" description="Disordered" evidence="1">
    <location>
        <begin position="213"/>
        <end position="243"/>
    </location>
</feature>
<dbReference type="Proteomes" id="UP001278766">
    <property type="component" value="Unassembled WGS sequence"/>
</dbReference>
<reference evidence="2" key="1">
    <citation type="journal article" date="2023" name="Mol. Phylogenet. Evol.">
        <title>Genome-scale phylogeny and comparative genomics of the fungal order Sordariales.</title>
        <authorList>
            <person name="Hensen N."/>
            <person name="Bonometti L."/>
            <person name="Westerberg I."/>
            <person name="Brannstrom I.O."/>
            <person name="Guillou S."/>
            <person name="Cros-Aarteil S."/>
            <person name="Calhoun S."/>
            <person name="Haridas S."/>
            <person name="Kuo A."/>
            <person name="Mondo S."/>
            <person name="Pangilinan J."/>
            <person name="Riley R."/>
            <person name="LaButti K."/>
            <person name="Andreopoulos B."/>
            <person name="Lipzen A."/>
            <person name="Chen C."/>
            <person name="Yan M."/>
            <person name="Daum C."/>
            <person name="Ng V."/>
            <person name="Clum A."/>
            <person name="Steindorff A."/>
            <person name="Ohm R.A."/>
            <person name="Martin F."/>
            <person name="Silar P."/>
            <person name="Natvig D.O."/>
            <person name="Lalanne C."/>
            <person name="Gautier V."/>
            <person name="Ament-Velasquez S.L."/>
            <person name="Kruys A."/>
            <person name="Hutchinson M.I."/>
            <person name="Powell A.J."/>
            <person name="Barry K."/>
            <person name="Miller A.N."/>
            <person name="Grigoriev I.V."/>
            <person name="Debuchy R."/>
            <person name="Gladieux P."/>
            <person name="Hiltunen Thoren M."/>
            <person name="Johannesson H."/>
        </authorList>
    </citation>
    <scope>NUCLEOTIDE SEQUENCE</scope>
    <source>
        <strain evidence="2">CBS 168.71</strain>
    </source>
</reference>
<dbReference type="EMBL" id="JAUEPN010000007">
    <property type="protein sequence ID" value="KAK3292489.1"/>
    <property type="molecule type" value="Genomic_DNA"/>
</dbReference>
<comment type="caution">
    <text evidence="2">The sequence shown here is derived from an EMBL/GenBank/DDBJ whole genome shotgun (WGS) entry which is preliminary data.</text>
</comment>
<evidence type="ECO:0000256" key="1">
    <source>
        <dbReference type="SAM" id="MobiDB-lite"/>
    </source>
</evidence>
<protein>
    <submittedName>
        <fullName evidence="2">Uncharacterized protein</fullName>
    </submittedName>
</protein>
<feature type="compositionally biased region" description="Polar residues" evidence="1">
    <location>
        <begin position="218"/>
        <end position="243"/>
    </location>
</feature>
<feature type="compositionally biased region" description="Basic and acidic residues" evidence="1">
    <location>
        <begin position="55"/>
        <end position="75"/>
    </location>
</feature>
<gene>
    <name evidence="2" type="ORF">B0H64DRAFT_229436</name>
</gene>
<sequence length="243" mass="27609">MYIACILSYLSDKGLIESTLCFDSFPMYPPVFPCRDPFTGGRHNEPNWDEFELDRRVSGESPNKNEAKFKDDREPGGGLRGAFREFLASPRVLRRVPSAIIGSSVRIWAILGRCQEVPSRRISGNRQILKTPSRAETDCRLNGATGQRGTDRCQGRPRQGRNRNTTYLSHTRACALNIVRILVELEFWASWASLGGMAASTFWSSHRVSQHTRAHHQLTGTRYTQKVRQRQQTWRASSTNPRA</sequence>
<dbReference type="AlphaFoldDB" id="A0AAE0LPU1"/>
<keyword evidence="3" id="KW-1185">Reference proteome</keyword>
<accession>A0AAE0LPU1</accession>
<proteinExistence type="predicted"/>
<dbReference type="GeneID" id="87836654"/>
<feature type="region of interest" description="Disordered" evidence="1">
    <location>
        <begin position="55"/>
        <end position="76"/>
    </location>
</feature>
<name>A0AAE0LPU1_9PEZI</name>
<evidence type="ECO:0000313" key="2">
    <source>
        <dbReference type="EMBL" id="KAK3292489.1"/>
    </source>
</evidence>
<feature type="region of interest" description="Disordered" evidence="1">
    <location>
        <begin position="138"/>
        <end position="163"/>
    </location>
</feature>
<evidence type="ECO:0000313" key="3">
    <source>
        <dbReference type="Proteomes" id="UP001278766"/>
    </source>
</evidence>
<dbReference type="RefSeq" id="XP_062656003.1">
    <property type="nucleotide sequence ID" value="XM_062799706.1"/>
</dbReference>
<reference evidence="2" key="2">
    <citation type="submission" date="2023-06" db="EMBL/GenBank/DDBJ databases">
        <authorList>
            <consortium name="Lawrence Berkeley National Laboratory"/>
            <person name="Haridas S."/>
            <person name="Hensen N."/>
            <person name="Bonometti L."/>
            <person name="Westerberg I."/>
            <person name="Brannstrom I.O."/>
            <person name="Guillou S."/>
            <person name="Cros-Aarteil S."/>
            <person name="Calhoun S."/>
            <person name="Kuo A."/>
            <person name="Mondo S."/>
            <person name="Pangilinan J."/>
            <person name="Riley R."/>
            <person name="Labutti K."/>
            <person name="Andreopoulos B."/>
            <person name="Lipzen A."/>
            <person name="Chen C."/>
            <person name="Yanf M."/>
            <person name="Daum C."/>
            <person name="Ng V."/>
            <person name="Clum A."/>
            <person name="Steindorff A."/>
            <person name="Ohm R."/>
            <person name="Martin F."/>
            <person name="Silar P."/>
            <person name="Natvig D."/>
            <person name="Lalanne C."/>
            <person name="Gautier V."/>
            <person name="Ament-Velasquez S.L."/>
            <person name="Kruys A."/>
            <person name="Hutchinson M.I."/>
            <person name="Powell A.J."/>
            <person name="Barry K."/>
            <person name="Miller A.N."/>
            <person name="Grigoriev I.V."/>
            <person name="Debuchy R."/>
            <person name="Gladieux P."/>
            <person name="Thoren M.H."/>
            <person name="Johannesson H."/>
        </authorList>
    </citation>
    <scope>NUCLEOTIDE SEQUENCE</scope>
    <source>
        <strain evidence="2">CBS 168.71</strain>
    </source>
</reference>